<reference evidence="2 3" key="1">
    <citation type="journal article" date="2019" name="Commun. Biol.">
        <title>The bagworm genome reveals a unique fibroin gene that provides high tensile strength.</title>
        <authorList>
            <person name="Kono N."/>
            <person name="Nakamura H."/>
            <person name="Ohtoshi R."/>
            <person name="Tomita M."/>
            <person name="Numata K."/>
            <person name="Arakawa K."/>
        </authorList>
    </citation>
    <scope>NUCLEOTIDE SEQUENCE [LARGE SCALE GENOMIC DNA]</scope>
</reference>
<accession>A0A4C1WP45</accession>
<proteinExistence type="predicted"/>
<evidence type="ECO:0000313" key="3">
    <source>
        <dbReference type="Proteomes" id="UP000299102"/>
    </source>
</evidence>
<organism evidence="2 3">
    <name type="scientific">Eumeta variegata</name>
    <name type="common">Bagworm moth</name>
    <name type="synonym">Eumeta japonica</name>
    <dbReference type="NCBI Taxonomy" id="151549"/>
    <lineage>
        <taxon>Eukaryota</taxon>
        <taxon>Metazoa</taxon>
        <taxon>Ecdysozoa</taxon>
        <taxon>Arthropoda</taxon>
        <taxon>Hexapoda</taxon>
        <taxon>Insecta</taxon>
        <taxon>Pterygota</taxon>
        <taxon>Neoptera</taxon>
        <taxon>Endopterygota</taxon>
        <taxon>Lepidoptera</taxon>
        <taxon>Glossata</taxon>
        <taxon>Ditrysia</taxon>
        <taxon>Tineoidea</taxon>
        <taxon>Psychidae</taxon>
        <taxon>Oiketicinae</taxon>
        <taxon>Eumeta</taxon>
    </lineage>
</organism>
<feature type="region of interest" description="Disordered" evidence="1">
    <location>
        <begin position="126"/>
        <end position="146"/>
    </location>
</feature>
<evidence type="ECO:0000256" key="1">
    <source>
        <dbReference type="SAM" id="MobiDB-lite"/>
    </source>
</evidence>
<gene>
    <name evidence="2" type="ORF">EVAR_103065_1</name>
</gene>
<protein>
    <submittedName>
        <fullName evidence="2">Uncharacterized protein</fullName>
    </submittedName>
</protein>
<dbReference type="Proteomes" id="UP000299102">
    <property type="component" value="Unassembled WGS sequence"/>
</dbReference>
<sequence>MKVAGGCQYSDPVRDWQSNVLAVTPSELVQQERSYKVTVRFAYGQGSKASAFNLKAAPRSLGHQSRRVKVKYSTRASAWGRACSLHSEDAASLCWLVPSWPDVDLGLLHVSLTRLLGMRPDAPASANTIRVQPPSAPAPASARPRPAAPRVLMENLLERGPPGNPFSDGKYLSEKLKFDSGRSPTHEGRSGLIRDGMCDVWAAK</sequence>
<keyword evidence="3" id="KW-1185">Reference proteome</keyword>
<dbReference type="AlphaFoldDB" id="A0A4C1WP45"/>
<dbReference type="OrthoDB" id="10603221at2759"/>
<evidence type="ECO:0000313" key="2">
    <source>
        <dbReference type="EMBL" id="GBP52630.1"/>
    </source>
</evidence>
<dbReference type="EMBL" id="BGZK01000607">
    <property type="protein sequence ID" value="GBP52630.1"/>
    <property type="molecule type" value="Genomic_DNA"/>
</dbReference>
<name>A0A4C1WP45_EUMVA</name>
<comment type="caution">
    <text evidence="2">The sequence shown here is derived from an EMBL/GenBank/DDBJ whole genome shotgun (WGS) entry which is preliminary data.</text>
</comment>